<feature type="compositionally biased region" description="Low complexity" evidence="6">
    <location>
        <begin position="256"/>
        <end position="270"/>
    </location>
</feature>
<feature type="region of interest" description="Disordered" evidence="6">
    <location>
        <begin position="334"/>
        <end position="354"/>
    </location>
</feature>
<evidence type="ECO:0000313" key="8">
    <source>
        <dbReference type="EMBL" id="KAK7871241.1"/>
    </source>
</evidence>
<evidence type="ECO:0000256" key="1">
    <source>
        <dbReference type="ARBA" id="ARBA00004138"/>
    </source>
</evidence>
<accession>A0AAN9VYT6</accession>
<keyword evidence="4" id="KW-0206">Cytoskeleton</keyword>
<protein>
    <recommendedName>
        <fullName evidence="7">Enkurin domain-containing protein</fullName>
    </recommendedName>
</protein>
<comment type="caution">
    <text evidence="8">The sequence shown here is derived from an EMBL/GenBank/DDBJ whole genome shotgun (WGS) entry which is preliminary data.</text>
</comment>
<feature type="region of interest" description="Disordered" evidence="6">
    <location>
        <begin position="1"/>
        <end position="119"/>
    </location>
</feature>
<dbReference type="GO" id="GO:0005881">
    <property type="term" value="C:cytoplasmic microtubule"/>
    <property type="evidence" value="ECO:0007669"/>
    <property type="project" value="TreeGrafter"/>
</dbReference>
<evidence type="ECO:0000256" key="2">
    <source>
        <dbReference type="ARBA" id="ARBA00004245"/>
    </source>
</evidence>
<dbReference type="EMBL" id="JAZDUA010000042">
    <property type="protein sequence ID" value="KAK7871241.1"/>
    <property type="molecule type" value="Genomic_DNA"/>
</dbReference>
<evidence type="ECO:0000259" key="7">
    <source>
        <dbReference type="PROSITE" id="PS51665"/>
    </source>
</evidence>
<dbReference type="GO" id="GO:0005929">
    <property type="term" value="C:cilium"/>
    <property type="evidence" value="ECO:0007669"/>
    <property type="project" value="UniProtKB-SubCell"/>
</dbReference>
<evidence type="ECO:0000256" key="4">
    <source>
        <dbReference type="ARBA" id="ARBA00023212"/>
    </source>
</evidence>
<organism evidence="8 9">
    <name type="scientific">Gryllus longicercus</name>
    <dbReference type="NCBI Taxonomy" id="2509291"/>
    <lineage>
        <taxon>Eukaryota</taxon>
        <taxon>Metazoa</taxon>
        <taxon>Ecdysozoa</taxon>
        <taxon>Arthropoda</taxon>
        <taxon>Hexapoda</taxon>
        <taxon>Insecta</taxon>
        <taxon>Pterygota</taxon>
        <taxon>Neoptera</taxon>
        <taxon>Polyneoptera</taxon>
        <taxon>Orthoptera</taxon>
        <taxon>Ensifera</taxon>
        <taxon>Gryllidea</taxon>
        <taxon>Grylloidea</taxon>
        <taxon>Gryllidae</taxon>
        <taxon>Gryllinae</taxon>
        <taxon>Gryllus</taxon>
    </lineage>
</organism>
<keyword evidence="9" id="KW-1185">Reference proteome</keyword>
<dbReference type="InterPro" id="IPR052102">
    <property type="entry name" value="Enkurin_domain-protein"/>
</dbReference>
<proteinExistence type="predicted"/>
<keyword evidence="3" id="KW-0963">Cytoplasm</keyword>
<dbReference type="Proteomes" id="UP001378592">
    <property type="component" value="Unassembled WGS sequence"/>
</dbReference>
<evidence type="ECO:0000256" key="6">
    <source>
        <dbReference type="SAM" id="MobiDB-lite"/>
    </source>
</evidence>
<dbReference type="AlphaFoldDB" id="A0AAN9VYT6"/>
<reference evidence="8 9" key="1">
    <citation type="submission" date="2024-03" db="EMBL/GenBank/DDBJ databases">
        <title>The genome assembly and annotation of the cricket Gryllus longicercus Weissman &amp; Gray.</title>
        <authorList>
            <person name="Szrajer S."/>
            <person name="Gray D."/>
            <person name="Ylla G."/>
        </authorList>
    </citation>
    <scope>NUCLEOTIDE SEQUENCE [LARGE SCALE GENOMIC DNA]</scope>
    <source>
        <strain evidence="8">DAG 2021-001</strain>
        <tissue evidence="8">Whole body minus gut</tissue>
    </source>
</reference>
<feature type="region of interest" description="Disordered" evidence="6">
    <location>
        <begin position="256"/>
        <end position="284"/>
    </location>
</feature>
<feature type="compositionally biased region" description="Polar residues" evidence="6">
    <location>
        <begin position="1"/>
        <end position="33"/>
    </location>
</feature>
<feature type="compositionally biased region" description="Low complexity" evidence="6">
    <location>
        <begin position="89"/>
        <end position="98"/>
    </location>
</feature>
<feature type="compositionally biased region" description="Polar residues" evidence="6">
    <location>
        <begin position="103"/>
        <end position="112"/>
    </location>
</feature>
<dbReference type="InterPro" id="IPR027012">
    <property type="entry name" value="Enkurin_dom"/>
</dbReference>
<dbReference type="PROSITE" id="PS51665">
    <property type="entry name" value="ENKURIN"/>
    <property type="match status" value="1"/>
</dbReference>
<feature type="domain" description="Enkurin" evidence="7">
    <location>
        <begin position="334"/>
        <end position="426"/>
    </location>
</feature>
<evidence type="ECO:0000256" key="5">
    <source>
        <dbReference type="ARBA" id="ARBA00023273"/>
    </source>
</evidence>
<dbReference type="PANTHER" id="PTHR21490:SF2">
    <property type="entry name" value="ENKURIN DOMAIN-CONTAINING PROTEIN 1"/>
    <property type="match status" value="1"/>
</dbReference>
<gene>
    <name evidence="8" type="ORF">R5R35_001098</name>
</gene>
<dbReference type="Pfam" id="PF13864">
    <property type="entry name" value="Enkurin"/>
    <property type="match status" value="1"/>
</dbReference>
<comment type="subcellular location">
    <subcellularLocation>
        <location evidence="1">Cell projection</location>
        <location evidence="1">Cilium</location>
    </subcellularLocation>
    <subcellularLocation>
        <location evidence="2">Cytoplasm</location>
        <location evidence="2">Cytoskeleton</location>
    </subcellularLocation>
</comment>
<keyword evidence="5" id="KW-0966">Cell projection</keyword>
<dbReference type="PANTHER" id="PTHR21490">
    <property type="entry name" value="ENKURIN-RELATED"/>
    <property type="match status" value="1"/>
</dbReference>
<evidence type="ECO:0000313" key="9">
    <source>
        <dbReference type="Proteomes" id="UP001378592"/>
    </source>
</evidence>
<evidence type="ECO:0000256" key="3">
    <source>
        <dbReference type="ARBA" id="ARBA00022490"/>
    </source>
</evidence>
<sequence length="429" mass="46977">MNTLQGIFDNGRSTSKRNFIQENVRQLRTLQKSWNKKEKSTEPPPKPNKYQHITAKVPAHITASATSKLKDSSAHPVERTRNGTIPTRSSFSSGLSTGHSGGTAQSRSSTRLLSKAMPARKSRIYPLSAGNKSNTLEREIPNKPVSNGAVFHGKKANSVSKSLSAVSLSGSELPKESSDMMHRAVSENSISVEPVRSLGCQTVAPEDKDGIFNDGVIKYPSTCCLGVVQTEAPCKAGRPPTCDSAQQTEIFSRVSSCMSSTSPTRPSTVPLDNASSSSKPLCNKVSPPAHERLLQCFKDMSIGAGKNQASAVMNLKNNSQKRGRNKERIADILRNQSSEIDKPPSQESPISDPACPIGHVPLPETERLETLRILQKSYEDYIRQLNSLPVKTDTLKMRLRKIDLEKQLNKLEEGIKVFSRPKVFIKMDG</sequence>
<name>A0AAN9VYT6_9ORTH</name>
<feature type="compositionally biased region" description="Basic and acidic residues" evidence="6">
    <location>
        <begin position="68"/>
        <end position="81"/>
    </location>
</feature>